<dbReference type="InterPro" id="IPR007197">
    <property type="entry name" value="rSAM"/>
</dbReference>
<evidence type="ECO:0000313" key="2">
    <source>
        <dbReference type="EMBL" id="RGD61985.1"/>
    </source>
</evidence>
<dbReference type="InterPro" id="IPR006638">
    <property type="entry name" value="Elp3/MiaA/NifB-like_rSAM"/>
</dbReference>
<sequence length="597" mass="66351">MSVLAAETAAIRASEIPIVGPYPTDRPDGALRVVFLIPYGHAYSLMCNGPMSLYDLVNRTAGIPAYAERALQYDNLVRDGNRLTTPDGEPYRTIESAAPVHQADIVGVSVTNSGDLHSVLRLLDLAGIPRRSADRVPGIHPLVVGGNAGLANPEVLADYLDVVAMGEAEVSFAELLRTLHVNPRTPENDTLVQISRIPGLYVPALYEYDFAPGGGVLAVRPKAPTVPATVNTQFLELRDLHDAHFTYPITDGTAAGLIPVLGCKHSCHFCTLGVPPFREVPIEILTAYLDRVEELGVERIIISAPTFTQYRRREELLNRIRAYSDRAAERGVKVTTIIGSVRADEMTSDYLRDINELGNFGHLFTELNLTQARGIITIAPEFASAELLDIYYKTMRPERVNKTIEQCRDTVINTVMLYFIVGAPGERPEDRLAIADRAKEIRELLDRPDAAVIVKLHGFMPKPGTPGQRLRMSDPEALDRYGDEIAARLRDLVGQPDFDQHYRVQFGEKSRLYLEAICLRGDRRIGHVLEDLYDNGMDPTNLPRDVLVDTLAAHGLDFARHLRHMDDPVLPWHVFNDVDPTTEQTLIKALNNRPGWQ</sequence>
<dbReference type="CDD" id="cd01335">
    <property type="entry name" value="Radical_SAM"/>
    <property type="match status" value="1"/>
</dbReference>
<dbReference type="Pfam" id="PF04055">
    <property type="entry name" value="Radical_SAM"/>
    <property type="match status" value="1"/>
</dbReference>
<dbReference type="AlphaFoldDB" id="A0A373A3G5"/>
<protein>
    <submittedName>
        <fullName evidence="2">Radical SAM protein</fullName>
    </submittedName>
</protein>
<keyword evidence="3" id="KW-1185">Reference proteome</keyword>
<dbReference type="InterPro" id="IPR023404">
    <property type="entry name" value="rSAM_horseshoe"/>
</dbReference>
<comment type="caution">
    <text evidence="2">The sequence shown here is derived from an EMBL/GenBank/DDBJ whole genome shotgun (WGS) entry which is preliminary data.</text>
</comment>
<dbReference type="SUPFAM" id="SSF102114">
    <property type="entry name" value="Radical SAM enzymes"/>
    <property type="match status" value="1"/>
</dbReference>
<organism evidence="2 3">
    <name type="scientific">Kitasatospora xanthocidica</name>
    <dbReference type="NCBI Taxonomy" id="83382"/>
    <lineage>
        <taxon>Bacteria</taxon>
        <taxon>Bacillati</taxon>
        <taxon>Actinomycetota</taxon>
        <taxon>Actinomycetes</taxon>
        <taxon>Kitasatosporales</taxon>
        <taxon>Streptomycetaceae</taxon>
        <taxon>Kitasatospora</taxon>
    </lineage>
</organism>
<dbReference type="PROSITE" id="PS51918">
    <property type="entry name" value="RADICAL_SAM"/>
    <property type="match status" value="1"/>
</dbReference>
<dbReference type="Proteomes" id="UP000263377">
    <property type="component" value="Unassembled WGS sequence"/>
</dbReference>
<dbReference type="GO" id="GO:0003824">
    <property type="term" value="F:catalytic activity"/>
    <property type="evidence" value="ECO:0007669"/>
    <property type="project" value="InterPro"/>
</dbReference>
<reference evidence="2 3" key="1">
    <citation type="submission" date="2018-08" db="EMBL/GenBank/DDBJ databases">
        <title>Diversity &amp; Physiological Properties of Lignin-Decomposing Actinobacteria from Soil.</title>
        <authorList>
            <person name="Roh S.G."/>
            <person name="Kim S.B."/>
        </authorList>
    </citation>
    <scope>NUCLEOTIDE SEQUENCE [LARGE SCALE GENOMIC DNA]</scope>
    <source>
        <strain evidence="2 3">MMS17-GH009</strain>
    </source>
</reference>
<dbReference type="Gene3D" id="3.80.30.20">
    <property type="entry name" value="tm_1862 like domain"/>
    <property type="match status" value="1"/>
</dbReference>
<dbReference type="EMBL" id="QVIG01000001">
    <property type="protein sequence ID" value="RGD61985.1"/>
    <property type="molecule type" value="Genomic_DNA"/>
</dbReference>
<dbReference type="GO" id="GO:0051536">
    <property type="term" value="F:iron-sulfur cluster binding"/>
    <property type="evidence" value="ECO:0007669"/>
    <property type="project" value="InterPro"/>
</dbReference>
<feature type="domain" description="Radical SAM core" evidence="1">
    <location>
        <begin position="249"/>
        <end position="496"/>
    </location>
</feature>
<dbReference type="SFLD" id="SFLDG01082">
    <property type="entry name" value="B12-binding_domain_containing"/>
    <property type="match status" value="1"/>
</dbReference>
<dbReference type="RefSeq" id="WP_117490128.1">
    <property type="nucleotide sequence ID" value="NZ_QVIG01000001.1"/>
</dbReference>
<dbReference type="SFLD" id="SFLDS00029">
    <property type="entry name" value="Radical_SAM"/>
    <property type="match status" value="1"/>
</dbReference>
<dbReference type="Pfam" id="PF19864">
    <property type="entry name" value="Radical_SAM_N2"/>
    <property type="match status" value="1"/>
</dbReference>
<dbReference type="InterPro" id="IPR045784">
    <property type="entry name" value="Radical_SAM_N2"/>
</dbReference>
<accession>A0A373A3G5</accession>
<dbReference type="PANTHER" id="PTHR42731:SF1">
    <property type="entry name" value="RADICAL SAM DOMAIN PROTEIN"/>
    <property type="match status" value="1"/>
</dbReference>
<dbReference type="PANTHER" id="PTHR42731">
    <property type="entry name" value="SLL1084 PROTEIN"/>
    <property type="match status" value="1"/>
</dbReference>
<gene>
    <name evidence="2" type="ORF">DR950_33400</name>
</gene>
<dbReference type="SMART" id="SM00729">
    <property type="entry name" value="Elp3"/>
    <property type="match status" value="1"/>
</dbReference>
<dbReference type="Gene3D" id="3.40.50.280">
    <property type="entry name" value="Cobalamin-binding domain"/>
    <property type="match status" value="1"/>
</dbReference>
<name>A0A373A3G5_9ACTN</name>
<evidence type="ECO:0000313" key="3">
    <source>
        <dbReference type="Proteomes" id="UP000263377"/>
    </source>
</evidence>
<dbReference type="InterPro" id="IPR058240">
    <property type="entry name" value="rSAM_sf"/>
</dbReference>
<proteinExistence type="predicted"/>
<evidence type="ECO:0000259" key="1">
    <source>
        <dbReference type="PROSITE" id="PS51918"/>
    </source>
</evidence>